<evidence type="ECO:0000256" key="2">
    <source>
        <dbReference type="ARBA" id="ARBA00022801"/>
    </source>
</evidence>
<dbReference type="InterPro" id="IPR014015">
    <property type="entry name" value="Helicase_SF3_DNA-vir"/>
</dbReference>
<dbReference type="InterPro" id="IPR056443">
    <property type="entry name" value="AEP_C962R"/>
</dbReference>
<dbReference type="InterPro" id="IPR051620">
    <property type="entry name" value="ORF904-like_C"/>
</dbReference>
<dbReference type="Pfam" id="PF08706">
    <property type="entry name" value="D5_N"/>
    <property type="match status" value="1"/>
</dbReference>
<dbReference type="GO" id="GO:0016787">
    <property type="term" value="F:hydrolase activity"/>
    <property type="evidence" value="ECO:0007669"/>
    <property type="project" value="UniProtKB-KW"/>
</dbReference>
<dbReference type="PANTHER" id="PTHR35372">
    <property type="entry name" value="ATP BINDING PROTEIN-RELATED"/>
    <property type="match status" value="1"/>
</dbReference>
<dbReference type="Gene3D" id="3.40.50.300">
    <property type="entry name" value="P-loop containing nucleotide triphosphate hydrolases"/>
    <property type="match status" value="1"/>
</dbReference>
<protein>
    <recommendedName>
        <fullName evidence="5">SF3 helicase domain-containing protein</fullName>
    </recommendedName>
</protein>
<dbReference type="NCBIfam" id="TIGR01613">
    <property type="entry name" value="primase_Cterm"/>
    <property type="match status" value="1"/>
</dbReference>
<feature type="compositionally biased region" description="Polar residues" evidence="4">
    <location>
        <begin position="962"/>
        <end position="980"/>
    </location>
</feature>
<dbReference type="InterPro" id="IPR006500">
    <property type="entry name" value="Helicase_put_C_phage/plasmid"/>
</dbReference>
<evidence type="ECO:0000313" key="6">
    <source>
        <dbReference type="EMBL" id="QHT05453.1"/>
    </source>
</evidence>
<evidence type="ECO:0000259" key="5">
    <source>
        <dbReference type="PROSITE" id="PS51206"/>
    </source>
</evidence>
<sequence length="980" mass="114060">MESQEFHNFEEFLKKHTIKKDNTLELTHTEIGKTIKRRFHIPSNEYETYMKLYNKDVIKKKQVHNIIERQLIHKDANPGPLLCDMDLQFSLDYTNRQYKIEHIDSVFEIILGLFSEIFEIDEDTKFVIAALEKPAPRVVTKSNGSSIVKDGIHFVFAISMNIIYHQYIRSQLIEKVKTMGLWENLPTLNEYDDIFDSAITNGSNGWLPPFSQKPDDTHYYNVTQAYEVNYDVDRNKWNKMPLVTKPEHLDAFYAQHYKNLFIRNENLPKLLLENDLISDKIQKFRDKNKKPSQNINIQKAGNTSNALFGEESDEYQISIDTIRQIRNIDDVNALVTQFLDNLPLNKHELREAYEYAMSLPSCYYLPGSYNKWIKVGFGLRNTSVYLLIAWVKFSVQDPSYNYHTGISQLCDFWIGFNHHPEGGVTKSSLMYWSKHDAPDKYQKIYENTVDYYLDQTINNLTLEQLSKGKTKNSSSDYDIASIVFQVKKDEFVACGIKSNAWCHYNGVRWSKDDSGTSLRNILSTEIRGLYLNKSRKLLEKAFMIKTPDGEVDVENEDHILHKARANLLVNVATRLGNTHDKDCIMRECRELFYDKDFEQKLDQNRYLLCFSNGVFDFKQKRFRKGYPEDYLSKCTNKDYIPHNPIKDKVFIDEIKEYFNKIFPIPELCSYAWDHMASVLIGDTAKTQCLHYYTGEGQNGKSMLIKFLQEILGDYTTELDVSFFVNDRPTRGRATPELLSLVGARLAITSEPSEGEKLNEGPMKQLTSGTDKISYRGLFKDQESFIPQVHPIIMANHYLPIKSRDHGTWRRIRVLKFLSRFSDTPDPNEPYQFKKEDNFDDKFEQWGSIFTSMLIEIACKNQGALPLCEIIKQYSQEYRKAQDYIGEFIEENLMLGTPNDFTNKTVITTIFNEWCMRTQGGKVPNKTKELYKAIEKHFNITTEKAKGYRGICIQRETHGLPSENITDSESETASTVTIHNQ</sequence>
<dbReference type="InterPro" id="IPR027417">
    <property type="entry name" value="P-loop_NTPase"/>
</dbReference>
<dbReference type="PANTHER" id="PTHR35372:SF2">
    <property type="entry name" value="SF3 HELICASE DOMAIN-CONTAINING PROTEIN"/>
    <property type="match status" value="1"/>
</dbReference>
<evidence type="ECO:0000256" key="3">
    <source>
        <dbReference type="ARBA" id="ARBA00022840"/>
    </source>
</evidence>
<dbReference type="GO" id="GO:0005524">
    <property type="term" value="F:ATP binding"/>
    <property type="evidence" value="ECO:0007669"/>
    <property type="project" value="UniProtKB-KW"/>
</dbReference>
<evidence type="ECO:0000256" key="1">
    <source>
        <dbReference type="ARBA" id="ARBA00022741"/>
    </source>
</evidence>
<dbReference type="SMART" id="SM00885">
    <property type="entry name" value="D5_N"/>
    <property type="match status" value="1"/>
</dbReference>
<dbReference type="InterPro" id="IPR014819">
    <property type="entry name" value="PriCT_2"/>
</dbReference>
<reference evidence="6" key="1">
    <citation type="journal article" date="2020" name="Nature">
        <title>Giant virus diversity and host interactions through global metagenomics.</title>
        <authorList>
            <person name="Schulz F."/>
            <person name="Roux S."/>
            <person name="Paez-Espino D."/>
            <person name="Jungbluth S."/>
            <person name="Walsh D.A."/>
            <person name="Denef V.J."/>
            <person name="McMahon K.D."/>
            <person name="Konstantinidis K.T."/>
            <person name="Eloe-Fadrosh E.A."/>
            <person name="Kyrpides N.C."/>
            <person name="Woyke T."/>
        </authorList>
    </citation>
    <scope>NUCLEOTIDE SEQUENCE</scope>
    <source>
        <strain evidence="6">GVMAG-M-3300021375-17</strain>
    </source>
</reference>
<feature type="domain" description="SF3 helicase" evidence="5">
    <location>
        <begin position="659"/>
        <end position="829"/>
    </location>
</feature>
<dbReference type="AlphaFoldDB" id="A0A6C0CMC5"/>
<accession>A0A6C0CMC5</accession>
<dbReference type="Pfam" id="PF19263">
    <property type="entry name" value="DUF5906"/>
    <property type="match status" value="1"/>
</dbReference>
<dbReference type="EMBL" id="MN739454">
    <property type="protein sequence ID" value="QHT05453.1"/>
    <property type="molecule type" value="Genomic_DNA"/>
</dbReference>
<proteinExistence type="predicted"/>
<dbReference type="InterPro" id="IPR045455">
    <property type="entry name" value="NrS-1_pol-like_helicase"/>
</dbReference>
<keyword evidence="1" id="KW-0547">Nucleotide-binding</keyword>
<feature type="region of interest" description="Disordered" evidence="4">
    <location>
        <begin position="958"/>
        <end position="980"/>
    </location>
</feature>
<dbReference type="Pfam" id="PF08707">
    <property type="entry name" value="PriCT_2"/>
    <property type="match status" value="1"/>
</dbReference>
<dbReference type="Pfam" id="PF23162">
    <property type="entry name" value="AEP_C962R"/>
    <property type="match status" value="1"/>
</dbReference>
<keyword evidence="2" id="KW-0378">Hydrolase</keyword>
<dbReference type="PROSITE" id="PS51206">
    <property type="entry name" value="SF3_HELICASE_1"/>
    <property type="match status" value="1"/>
</dbReference>
<evidence type="ECO:0000256" key="4">
    <source>
        <dbReference type="SAM" id="MobiDB-lite"/>
    </source>
</evidence>
<keyword evidence="3" id="KW-0067">ATP-binding</keyword>
<dbReference type="InterPro" id="IPR014818">
    <property type="entry name" value="Phage/plasmid_primase_P4_C"/>
</dbReference>
<name>A0A6C0CMC5_9ZZZZ</name>
<organism evidence="6">
    <name type="scientific">viral metagenome</name>
    <dbReference type="NCBI Taxonomy" id="1070528"/>
    <lineage>
        <taxon>unclassified sequences</taxon>
        <taxon>metagenomes</taxon>
        <taxon>organismal metagenomes</taxon>
    </lineage>
</organism>